<dbReference type="NCBIfam" id="TIGR03571">
    <property type="entry name" value="lucif_BA3436"/>
    <property type="match status" value="1"/>
</dbReference>
<gene>
    <name evidence="6" type="ORF">CJP74_03895</name>
</gene>
<name>A0A3A1Y4Y5_9GAMM</name>
<dbReference type="AlphaFoldDB" id="A0A3A1Y4Y5"/>
<dbReference type="EMBL" id="NRJH01000031">
    <property type="protein sequence ID" value="RIY32635.1"/>
    <property type="molecule type" value="Genomic_DNA"/>
</dbReference>
<dbReference type="SUPFAM" id="SSF51679">
    <property type="entry name" value="Bacterial luciferase-like"/>
    <property type="match status" value="1"/>
</dbReference>
<evidence type="ECO:0000256" key="2">
    <source>
        <dbReference type="ARBA" id="ARBA00022643"/>
    </source>
</evidence>
<keyword evidence="4" id="KW-0503">Monooxygenase</keyword>
<reference evidence="6 7" key="1">
    <citation type="submission" date="2017-08" db="EMBL/GenBank/DDBJ databases">
        <title>Reclassification of Bisgaard taxon 37 and 44.</title>
        <authorList>
            <person name="Christensen H."/>
        </authorList>
    </citation>
    <scope>NUCLEOTIDE SEQUENCE [LARGE SCALE GENOMIC DNA]</scope>
    <source>
        <strain evidence="6 7">B96_4</strain>
    </source>
</reference>
<evidence type="ECO:0000256" key="4">
    <source>
        <dbReference type="ARBA" id="ARBA00023033"/>
    </source>
</evidence>
<keyword evidence="2" id="KW-0288">FMN</keyword>
<dbReference type="GO" id="GO:0016705">
    <property type="term" value="F:oxidoreductase activity, acting on paired donors, with incorporation or reduction of molecular oxygen"/>
    <property type="evidence" value="ECO:0007669"/>
    <property type="project" value="InterPro"/>
</dbReference>
<evidence type="ECO:0000256" key="3">
    <source>
        <dbReference type="ARBA" id="ARBA00023002"/>
    </source>
</evidence>
<keyword evidence="1" id="KW-0285">Flavoprotein</keyword>
<accession>A0A3A1Y4Y5</accession>
<feature type="domain" description="Luciferase-like" evidence="5">
    <location>
        <begin position="41"/>
        <end position="240"/>
    </location>
</feature>
<organism evidence="6 7">
    <name type="scientific">Psittacicella melopsittaci</name>
    <dbReference type="NCBI Taxonomy" id="2028576"/>
    <lineage>
        <taxon>Bacteria</taxon>
        <taxon>Pseudomonadati</taxon>
        <taxon>Pseudomonadota</taxon>
        <taxon>Gammaproteobacteria</taxon>
        <taxon>Pasteurellales</taxon>
        <taxon>Psittacicellaceae</taxon>
        <taxon>Psittacicella</taxon>
    </lineage>
</organism>
<dbReference type="InterPro" id="IPR011251">
    <property type="entry name" value="Luciferase-like_dom"/>
</dbReference>
<dbReference type="Pfam" id="PF00296">
    <property type="entry name" value="Bac_luciferase"/>
    <property type="match status" value="1"/>
</dbReference>
<dbReference type="InterPro" id="IPR051260">
    <property type="entry name" value="Diverse_substr_monoxygenases"/>
</dbReference>
<dbReference type="InterPro" id="IPR036661">
    <property type="entry name" value="Luciferase-like_sf"/>
</dbReference>
<dbReference type="GO" id="GO:0004497">
    <property type="term" value="F:monooxygenase activity"/>
    <property type="evidence" value="ECO:0007669"/>
    <property type="project" value="UniProtKB-KW"/>
</dbReference>
<evidence type="ECO:0000313" key="7">
    <source>
        <dbReference type="Proteomes" id="UP000266258"/>
    </source>
</evidence>
<proteinExistence type="predicted"/>
<protein>
    <recommendedName>
        <fullName evidence="5">Luciferase-like domain-containing protein</fullName>
    </recommendedName>
</protein>
<sequence length="322" mass="35881">MTTQNLPQTLATNPAFTRVFQANKLTLGVIAPFNGYATPFPDLSQQEKLLQILDQSPVAAIWVRDVPFYDPNFGDVGQGTDPYVTLGWYSALTKNLTLGSAGIITTLRNPIHTAKSTASLDLLSHGRFVLGMASGDRPKEYAAFGNKFTNRGQRYRESWNIIRRLFSEEFPQFTSENYGKFSGDLDFYPKPKHHIPMLTIGQSRQDVAWIAQNADAWITHGIINDPAKIQENISTLAASAPDKWTPFGVAAFLDLDQDDDAPLLMERVFMKGGSKAIVKALKQLEALGVNHVTFNLKSSLSMDQEQTLQLFLEKIAVHFPHH</sequence>
<dbReference type="PANTHER" id="PTHR30011">
    <property type="entry name" value="ALKANESULFONATE MONOOXYGENASE-RELATED"/>
    <property type="match status" value="1"/>
</dbReference>
<evidence type="ECO:0000313" key="6">
    <source>
        <dbReference type="EMBL" id="RIY32635.1"/>
    </source>
</evidence>
<dbReference type="RefSeq" id="WP_119496957.1">
    <property type="nucleotide sequence ID" value="NZ_NRJH01000031.1"/>
</dbReference>
<keyword evidence="3" id="KW-0560">Oxidoreductase</keyword>
<evidence type="ECO:0000259" key="5">
    <source>
        <dbReference type="Pfam" id="PF00296"/>
    </source>
</evidence>
<dbReference type="Proteomes" id="UP000266258">
    <property type="component" value="Unassembled WGS sequence"/>
</dbReference>
<dbReference type="OrthoDB" id="7239898at2"/>
<dbReference type="Gene3D" id="3.20.20.30">
    <property type="entry name" value="Luciferase-like domain"/>
    <property type="match status" value="1"/>
</dbReference>
<comment type="caution">
    <text evidence="6">The sequence shown here is derived from an EMBL/GenBank/DDBJ whole genome shotgun (WGS) entry which is preliminary data.</text>
</comment>
<dbReference type="InterPro" id="IPR020020">
    <property type="entry name" value="Luciferase-type_oxidoreductase"/>
</dbReference>
<keyword evidence="7" id="KW-1185">Reference proteome</keyword>
<evidence type="ECO:0000256" key="1">
    <source>
        <dbReference type="ARBA" id="ARBA00022630"/>
    </source>
</evidence>
<dbReference type="PANTHER" id="PTHR30011:SF16">
    <property type="entry name" value="C2H2 FINGER DOMAIN TRANSCRIPTION FACTOR (EUROFUNG)-RELATED"/>
    <property type="match status" value="1"/>
</dbReference>